<dbReference type="PANTHER" id="PTHR15288">
    <property type="entry name" value="DENN DOMAIN-CONTAINING PROTEIN 2"/>
    <property type="match status" value="1"/>
</dbReference>
<proteinExistence type="predicted"/>
<gene>
    <name evidence="2" type="ORF">A6R68_18769</name>
</gene>
<dbReference type="InterPro" id="IPR051942">
    <property type="entry name" value="DENN_domain_containing_2"/>
</dbReference>
<dbReference type="SMART" id="SM00801">
    <property type="entry name" value="dDENN"/>
    <property type="match status" value="1"/>
</dbReference>
<dbReference type="PROSITE" id="PS50211">
    <property type="entry name" value="DENN"/>
    <property type="match status" value="1"/>
</dbReference>
<dbReference type="EMBL" id="LZPO01027382">
    <property type="protein sequence ID" value="OBS78837.1"/>
    <property type="molecule type" value="Genomic_DNA"/>
</dbReference>
<dbReference type="InterPro" id="IPR005112">
    <property type="entry name" value="dDENN_dom"/>
</dbReference>
<name>A0A1A6HMB1_NEOLE</name>
<organism evidence="2 3">
    <name type="scientific">Neotoma lepida</name>
    <name type="common">Desert woodrat</name>
    <dbReference type="NCBI Taxonomy" id="56216"/>
    <lineage>
        <taxon>Eukaryota</taxon>
        <taxon>Metazoa</taxon>
        <taxon>Chordata</taxon>
        <taxon>Craniata</taxon>
        <taxon>Vertebrata</taxon>
        <taxon>Euteleostomi</taxon>
        <taxon>Mammalia</taxon>
        <taxon>Eutheria</taxon>
        <taxon>Euarchontoglires</taxon>
        <taxon>Glires</taxon>
        <taxon>Rodentia</taxon>
        <taxon>Myomorpha</taxon>
        <taxon>Muroidea</taxon>
        <taxon>Cricetidae</taxon>
        <taxon>Neotominae</taxon>
        <taxon>Neotoma</taxon>
    </lineage>
</organism>
<feature type="non-terminal residue" evidence="2">
    <location>
        <position position="119"/>
    </location>
</feature>
<dbReference type="GO" id="GO:0015629">
    <property type="term" value="C:actin cytoskeleton"/>
    <property type="evidence" value="ECO:0007669"/>
    <property type="project" value="TreeGrafter"/>
</dbReference>
<dbReference type="GO" id="GO:0042147">
    <property type="term" value="P:retrograde transport, endosome to Golgi"/>
    <property type="evidence" value="ECO:0007669"/>
    <property type="project" value="TreeGrafter"/>
</dbReference>
<comment type="caution">
    <text evidence="2">The sequence shown here is derived from an EMBL/GenBank/DDBJ whole genome shotgun (WGS) entry which is preliminary data.</text>
</comment>
<dbReference type="Proteomes" id="UP000092124">
    <property type="component" value="Unassembled WGS sequence"/>
</dbReference>
<evidence type="ECO:0000259" key="1">
    <source>
        <dbReference type="PROSITE" id="PS50211"/>
    </source>
</evidence>
<reference evidence="2 3" key="1">
    <citation type="submission" date="2016-06" db="EMBL/GenBank/DDBJ databases">
        <title>The Draft Genome Sequence and Annotation of the Desert Woodrat Neotoma lepida.</title>
        <authorList>
            <person name="Campbell M."/>
            <person name="Oakeson K.F."/>
            <person name="Yandell M."/>
            <person name="Halpert J.R."/>
            <person name="Dearing D."/>
        </authorList>
    </citation>
    <scope>NUCLEOTIDE SEQUENCE [LARGE SCALE GENOMIC DNA]</scope>
    <source>
        <strain evidence="2">417</strain>
        <tissue evidence="2">Liver</tissue>
    </source>
</reference>
<dbReference type="AlphaFoldDB" id="A0A1A6HMB1"/>
<dbReference type="GO" id="GO:0005829">
    <property type="term" value="C:cytosol"/>
    <property type="evidence" value="ECO:0007669"/>
    <property type="project" value="GOC"/>
</dbReference>
<protein>
    <recommendedName>
        <fullName evidence="1">UDENN domain-containing protein</fullName>
    </recommendedName>
</protein>
<accession>A0A1A6HMB1</accession>
<dbReference type="OrthoDB" id="10266080at2759"/>
<dbReference type="STRING" id="56216.A0A1A6HMB1"/>
<dbReference type="Pfam" id="PF03455">
    <property type="entry name" value="dDENN"/>
    <property type="match status" value="1"/>
</dbReference>
<evidence type="ECO:0000313" key="3">
    <source>
        <dbReference type="Proteomes" id="UP000092124"/>
    </source>
</evidence>
<dbReference type="PANTHER" id="PTHR15288:SF3">
    <property type="entry name" value="DENN DOMAIN-CONTAINING PROTEIN 2A"/>
    <property type="match status" value="1"/>
</dbReference>
<dbReference type="InterPro" id="IPR037516">
    <property type="entry name" value="Tripartite_DENN"/>
</dbReference>
<evidence type="ECO:0000313" key="2">
    <source>
        <dbReference type="EMBL" id="OBS78837.1"/>
    </source>
</evidence>
<sequence>MEDEDSILPRKLQVALEHILEQRNDLAYDQDGGPLDCVQGPESSPLNEVVSEAFVRFFVEIVGHYSLFLTSGEERSLQREAFRKAVSSKSLRRFLEVFMETQTFRGFIQERELRRQDAK</sequence>
<keyword evidence="3" id="KW-1185">Reference proteome</keyword>
<feature type="domain" description="UDENN" evidence="1">
    <location>
        <begin position="1"/>
        <end position="118"/>
    </location>
</feature>